<keyword evidence="3" id="KW-1185">Reference proteome</keyword>
<dbReference type="Gene3D" id="1.10.1660.10">
    <property type="match status" value="1"/>
</dbReference>
<protein>
    <submittedName>
        <fullName evidence="2">MerR family transcriptional regulator</fullName>
    </submittedName>
</protein>
<feature type="domain" description="HTH merR-type" evidence="1">
    <location>
        <begin position="11"/>
        <end position="74"/>
    </location>
</feature>
<accession>A0A3P3DDQ4</accession>
<dbReference type="GO" id="GO:0003677">
    <property type="term" value="F:DNA binding"/>
    <property type="evidence" value="ECO:0007669"/>
    <property type="project" value="InterPro"/>
</dbReference>
<dbReference type="InterPro" id="IPR000551">
    <property type="entry name" value="MerR-type_HTH_dom"/>
</dbReference>
<comment type="caution">
    <text evidence="2">The sequence shown here is derived from an EMBL/GenBank/DDBJ whole genome shotgun (WGS) entry which is preliminary data.</text>
</comment>
<name>A0A3P3DDQ4_9RHOB</name>
<evidence type="ECO:0000259" key="1">
    <source>
        <dbReference type="Pfam" id="PF13411"/>
    </source>
</evidence>
<evidence type="ECO:0000313" key="3">
    <source>
        <dbReference type="Proteomes" id="UP000282125"/>
    </source>
</evidence>
<gene>
    <name evidence="2" type="ORF">EG244_15790</name>
</gene>
<dbReference type="EMBL" id="RRAZ01000028">
    <property type="protein sequence ID" value="RRH71974.1"/>
    <property type="molecule type" value="Genomic_DNA"/>
</dbReference>
<dbReference type="RefSeq" id="WP_124966145.1">
    <property type="nucleotide sequence ID" value="NZ_RRAZ01000028.1"/>
</dbReference>
<dbReference type="Proteomes" id="UP000282125">
    <property type="component" value="Unassembled WGS sequence"/>
</dbReference>
<organism evidence="2 3">
    <name type="scientific">Falsigemmobacter faecalis</name>
    <dbReference type="NCBI Taxonomy" id="2488730"/>
    <lineage>
        <taxon>Bacteria</taxon>
        <taxon>Pseudomonadati</taxon>
        <taxon>Pseudomonadota</taxon>
        <taxon>Alphaproteobacteria</taxon>
        <taxon>Rhodobacterales</taxon>
        <taxon>Paracoccaceae</taxon>
        <taxon>Falsigemmobacter</taxon>
    </lineage>
</organism>
<dbReference type="AlphaFoldDB" id="A0A3P3DDQ4"/>
<proteinExistence type="predicted"/>
<dbReference type="OrthoDB" id="8481701at2"/>
<evidence type="ECO:0000313" key="2">
    <source>
        <dbReference type="EMBL" id="RRH71974.1"/>
    </source>
</evidence>
<reference evidence="2 3" key="1">
    <citation type="submission" date="2018-11" db="EMBL/GenBank/DDBJ databases">
        <title>Gemmobacter sp. nov., YIM 102744-1 draft genome.</title>
        <authorList>
            <person name="Li G."/>
            <person name="Jiang Y."/>
        </authorList>
    </citation>
    <scope>NUCLEOTIDE SEQUENCE [LARGE SCALE GENOMIC DNA]</scope>
    <source>
        <strain evidence="2 3">YIM 102744-1</strain>
    </source>
</reference>
<sequence>MNHLKQKIRFTAAANAAGVAPKTLRNWMDRYPLQLVADYGADGWTEFTVFDVGIIALMKQLTDFGVPVTRANEIAFKTLMGVAHALLGYQNTPVAAFVAIFRGRTKFVWKDGSTYQDKSVYRPKSADDLPHAVSMLVIDLEELIETAIGKLTSVGEVGE</sequence>
<dbReference type="GO" id="GO:0006355">
    <property type="term" value="P:regulation of DNA-templated transcription"/>
    <property type="evidence" value="ECO:0007669"/>
    <property type="project" value="InterPro"/>
</dbReference>
<dbReference type="Pfam" id="PF13411">
    <property type="entry name" value="MerR_1"/>
    <property type="match status" value="1"/>
</dbReference>